<accession>A0A7Y0K9U9</accession>
<evidence type="ECO:0000313" key="1">
    <source>
        <dbReference type="EMBL" id="NMO78341.1"/>
    </source>
</evidence>
<dbReference type="InterPro" id="IPR025365">
    <property type="entry name" value="DUF4269"/>
</dbReference>
<dbReference type="AlphaFoldDB" id="A0A7Y0K9U9"/>
<organism evidence="1 2">
    <name type="scientific">Niallia alba</name>
    <dbReference type="NCBI Taxonomy" id="2729105"/>
    <lineage>
        <taxon>Bacteria</taxon>
        <taxon>Bacillati</taxon>
        <taxon>Bacillota</taxon>
        <taxon>Bacilli</taxon>
        <taxon>Bacillales</taxon>
        <taxon>Bacillaceae</taxon>
        <taxon>Niallia</taxon>
    </lineage>
</organism>
<dbReference type="Proteomes" id="UP000588491">
    <property type="component" value="Unassembled WGS sequence"/>
</dbReference>
<comment type="caution">
    <text evidence="1">The sequence shown here is derived from an EMBL/GenBank/DDBJ whole genome shotgun (WGS) entry which is preliminary data.</text>
</comment>
<dbReference type="EMBL" id="JABBPK010000001">
    <property type="protein sequence ID" value="NMO78341.1"/>
    <property type="molecule type" value="Genomic_DNA"/>
</dbReference>
<keyword evidence="2" id="KW-1185">Reference proteome</keyword>
<name>A0A7Y0K9U9_9BACI</name>
<reference evidence="1 2" key="1">
    <citation type="submission" date="2020-04" db="EMBL/GenBank/DDBJ databases">
        <title>Bacillus sp. UniB3 isolated from commercial digestive syrup.</title>
        <authorList>
            <person name="Thorat V."/>
            <person name="Kirdat K."/>
            <person name="Tiwarekar B."/>
            <person name="Yadav A."/>
        </authorList>
    </citation>
    <scope>NUCLEOTIDE SEQUENCE [LARGE SCALE GENOMIC DNA]</scope>
    <source>
        <strain evidence="1 2">UniB3</strain>
    </source>
</reference>
<gene>
    <name evidence="1" type="ORF">HHU08_15245</name>
</gene>
<sequence length="176" mass="20462">MFDTLDYLRLGNEKQQHAYLALKKLNIYEILHPYTPILCGTIPIGVDIDSSDLDIIMEVHEVETFKQIVTEHFGKMRNFSLKSLMIREVEVTKANFFFEGFEFELFGQPIPVKQQYAYLHMIIEHAILKLDPSVKKEILSLKKQGYKTEPAFCKVLGLKGDPYLSLIQYGKVKRFI</sequence>
<proteinExistence type="predicted"/>
<protein>
    <submittedName>
        <fullName evidence="1">DUF4269 domain-containing protein</fullName>
    </submittedName>
</protein>
<evidence type="ECO:0000313" key="2">
    <source>
        <dbReference type="Proteomes" id="UP000588491"/>
    </source>
</evidence>
<dbReference type="Pfam" id="PF14091">
    <property type="entry name" value="DUF4269"/>
    <property type="match status" value="1"/>
</dbReference>